<evidence type="ECO:0000256" key="4">
    <source>
        <dbReference type="ARBA" id="ARBA00011738"/>
    </source>
</evidence>
<dbReference type="InterPro" id="IPR006674">
    <property type="entry name" value="HD_domain"/>
</dbReference>
<comment type="cofactor">
    <cofactor evidence="2">
        <name>Mn(2+)</name>
        <dbReference type="ChEBI" id="CHEBI:29035"/>
    </cofactor>
</comment>
<name>A0A9D1PY74_9BACT</name>
<evidence type="ECO:0000256" key="6">
    <source>
        <dbReference type="ARBA" id="ARBA00022723"/>
    </source>
</evidence>
<evidence type="ECO:0000256" key="3">
    <source>
        <dbReference type="ARBA" id="ARBA00001941"/>
    </source>
</evidence>
<feature type="domain" description="HD" evidence="9">
    <location>
        <begin position="20"/>
        <end position="118"/>
    </location>
</feature>
<evidence type="ECO:0000256" key="1">
    <source>
        <dbReference type="ARBA" id="ARBA00001638"/>
    </source>
</evidence>
<dbReference type="EMBL" id="DXHV01000073">
    <property type="protein sequence ID" value="HIW01095.1"/>
    <property type="molecule type" value="Genomic_DNA"/>
</dbReference>
<dbReference type="Pfam" id="PF13023">
    <property type="entry name" value="HD_3"/>
    <property type="match status" value="1"/>
</dbReference>
<feature type="region of interest" description="Disordered" evidence="8">
    <location>
        <begin position="184"/>
        <end position="220"/>
    </location>
</feature>
<accession>A0A9D1PY74</accession>
<evidence type="ECO:0000313" key="10">
    <source>
        <dbReference type="EMBL" id="HIW01095.1"/>
    </source>
</evidence>
<evidence type="ECO:0000256" key="2">
    <source>
        <dbReference type="ARBA" id="ARBA00001936"/>
    </source>
</evidence>
<keyword evidence="6" id="KW-0479">Metal-binding</keyword>
<comment type="caution">
    <text evidence="10">The sequence shown here is derived from an EMBL/GenBank/DDBJ whole genome shotgun (WGS) entry which is preliminary data.</text>
</comment>
<proteinExistence type="predicted"/>
<comment type="subunit">
    <text evidence="4">Homodimer.</text>
</comment>
<protein>
    <recommendedName>
        <fullName evidence="5">5'-deoxynucleotidase</fullName>
        <ecNumber evidence="5">3.1.3.89</ecNumber>
    </recommendedName>
</protein>
<evidence type="ECO:0000256" key="8">
    <source>
        <dbReference type="SAM" id="MobiDB-lite"/>
    </source>
</evidence>
<dbReference type="PROSITE" id="PS51831">
    <property type="entry name" value="HD"/>
    <property type="match status" value="1"/>
</dbReference>
<dbReference type="GO" id="GO:0005737">
    <property type="term" value="C:cytoplasm"/>
    <property type="evidence" value="ECO:0007669"/>
    <property type="project" value="TreeGrafter"/>
</dbReference>
<dbReference type="InterPro" id="IPR003607">
    <property type="entry name" value="HD/PDEase_dom"/>
</dbReference>
<reference evidence="10" key="1">
    <citation type="journal article" date="2021" name="PeerJ">
        <title>Extensive microbial diversity within the chicken gut microbiome revealed by metagenomics and culture.</title>
        <authorList>
            <person name="Gilroy R."/>
            <person name="Ravi A."/>
            <person name="Getino M."/>
            <person name="Pursley I."/>
            <person name="Horton D.L."/>
            <person name="Alikhan N.F."/>
            <person name="Baker D."/>
            <person name="Gharbi K."/>
            <person name="Hall N."/>
            <person name="Watson M."/>
            <person name="Adriaenssens E.M."/>
            <person name="Foster-Nyarko E."/>
            <person name="Jarju S."/>
            <person name="Secka A."/>
            <person name="Antonio M."/>
            <person name="Oren A."/>
            <person name="Chaudhuri R.R."/>
            <person name="La Ragione R."/>
            <person name="Hildebrand F."/>
            <person name="Pallen M.J."/>
        </authorList>
    </citation>
    <scope>NUCLEOTIDE SEQUENCE</scope>
    <source>
        <strain evidence="10">ChiHecec2B26-446</strain>
    </source>
</reference>
<evidence type="ECO:0000313" key="11">
    <source>
        <dbReference type="Proteomes" id="UP000886752"/>
    </source>
</evidence>
<comment type="catalytic activity">
    <reaction evidence="1">
        <text>a 2'-deoxyribonucleoside 5'-phosphate + H2O = a 2'-deoxyribonucleoside + phosphate</text>
        <dbReference type="Rhea" id="RHEA:36167"/>
        <dbReference type="ChEBI" id="CHEBI:15377"/>
        <dbReference type="ChEBI" id="CHEBI:18274"/>
        <dbReference type="ChEBI" id="CHEBI:43474"/>
        <dbReference type="ChEBI" id="CHEBI:65317"/>
        <dbReference type="EC" id="3.1.3.89"/>
    </reaction>
</comment>
<evidence type="ECO:0000259" key="9">
    <source>
        <dbReference type="PROSITE" id="PS51831"/>
    </source>
</evidence>
<keyword evidence="7" id="KW-0378">Hydrolase</keyword>
<dbReference type="InterPro" id="IPR039356">
    <property type="entry name" value="YfbR/HDDC2"/>
</dbReference>
<dbReference type="SMART" id="SM00471">
    <property type="entry name" value="HDc"/>
    <property type="match status" value="1"/>
</dbReference>
<dbReference type="Proteomes" id="UP000886752">
    <property type="component" value="Unassembled WGS sequence"/>
</dbReference>
<dbReference type="GO" id="GO:0002953">
    <property type="term" value="F:5'-deoxynucleotidase activity"/>
    <property type="evidence" value="ECO:0007669"/>
    <property type="project" value="UniProtKB-EC"/>
</dbReference>
<dbReference type="SUPFAM" id="SSF109604">
    <property type="entry name" value="HD-domain/PDEase-like"/>
    <property type="match status" value="1"/>
</dbReference>
<evidence type="ECO:0000256" key="5">
    <source>
        <dbReference type="ARBA" id="ARBA00012964"/>
    </source>
</evidence>
<dbReference type="AlphaFoldDB" id="A0A9D1PY74"/>
<dbReference type="PANTHER" id="PTHR11845">
    <property type="entry name" value="5'-DEOXYNUCLEOTIDASE HDDC2"/>
    <property type="match status" value="1"/>
</dbReference>
<dbReference type="GO" id="GO:0046872">
    <property type="term" value="F:metal ion binding"/>
    <property type="evidence" value="ECO:0007669"/>
    <property type="project" value="UniProtKB-KW"/>
</dbReference>
<dbReference type="CDD" id="cd00077">
    <property type="entry name" value="HDc"/>
    <property type="match status" value="1"/>
</dbReference>
<comment type="cofactor">
    <cofactor evidence="3">
        <name>Co(2+)</name>
        <dbReference type="ChEBI" id="CHEBI:48828"/>
    </cofactor>
</comment>
<feature type="compositionally biased region" description="Basic residues" evidence="8">
    <location>
        <begin position="204"/>
        <end position="220"/>
    </location>
</feature>
<sequence>MLRKTPRSGWIFLGTGNEDVAQHSFRVAFMSYVLAKRAGANPARAALLGLFHDLHEARTSDLNYMNQRYVQTDQKQAQLDAVAGTGLEEDIVGALEEFEQRESPEARIAKDADQLDLLFNLKEELDKGNAFARDWIDAALDRLKTDVARAVARQMLQVDHSRWWYGRVDRRWWVDRCLPEAEQKTKRAVPGTMRVRPRSERNRSGRGRAGRVVVKARRRS</sequence>
<organism evidence="10 11">
    <name type="scientific">Candidatus Desulfovibrio intestinipullorum</name>
    <dbReference type="NCBI Taxonomy" id="2838536"/>
    <lineage>
        <taxon>Bacteria</taxon>
        <taxon>Pseudomonadati</taxon>
        <taxon>Thermodesulfobacteriota</taxon>
        <taxon>Desulfovibrionia</taxon>
        <taxon>Desulfovibrionales</taxon>
        <taxon>Desulfovibrionaceae</taxon>
        <taxon>Desulfovibrio</taxon>
    </lineage>
</organism>
<dbReference type="EC" id="3.1.3.89" evidence="5"/>
<gene>
    <name evidence="10" type="ORF">H9894_07905</name>
</gene>
<dbReference type="PANTHER" id="PTHR11845:SF13">
    <property type="entry name" value="5'-DEOXYNUCLEOTIDASE HDDC2"/>
    <property type="match status" value="1"/>
</dbReference>
<dbReference type="Gene3D" id="1.10.3210.10">
    <property type="entry name" value="Hypothetical protein af1432"/>
    <property type="match status" value="1"/>
</dbReference>
<reference evidence="10" key="2">
    <citation type="submission" date="2021-04" db="EMBL/GenBank/DDBJ databases">
        <authorList>
            <person name="Gilroy R."/>
        </authorList>
    </citation>
    <scope>NUCLEOTIDE SEQUENCE</scope>
    <source>
        <strain evidence="10">ChiHecec2B26-446</strain>
    </source>
</reference>
<evidence type="ECO:0000256" key="7">
    <source>
        <dbReference type="ARBA" id="ARBA00022801"/>
    </source>
</evidence>